<reference evidence="2 3" key="1">
    <citation type="submission" date="2017-04" db="EMBL/GenBank/DDBJ databases">
        <authorList>
            <person name="Afonso C.L."/>
            <person name="Miller P.J."/>
            <person name="Scott M.A."/>
            <person name="Spackman E."/>
            <person name="Goraichik I."/>
            <person name="Dimitrov K.M."/>
            <person name="Suarez D.L."/>
            <person name="Swayne D.E."/>
        </authorList>
    </citation>
    <scope>NUCLEOTIDE SEQUENCE [LARGE SCALE GENOMIC DNA]</scope>
    <source>
        <strain evidence="2 3">DSM 19625</strain>
    </source>
</reference>
<feature type="region of interest" description="Disordered" evidence="1">
    <location>
        <begin position="40"/>
        <end position="97"/>
    </location>
</feature>
<organism evidence="2 3">
    <name type="scientific">Pedobacter nyackensis</name>
    <dbReference type="NCBI Taxonomy" id="475255"/>
    <lineage>
        <taxon>Bacteria</taxon>
        <taxon>Pseudomonadati</taxon>
        <taxon>Bacteroidota</taxon>
        <taxon>Sphingobacteriia</taxon>
        <taxon>Sphingobacteriales</taxon>
        <taxon>Sphingobacteriaceae</taxon>
        <taxon>Pedobacter</taxon>
    </lineage>
</organism>
<dbReference type="STRING" id="475255.SAMN04488101_11590"/>
<name>A0A1W2ESN6_9SPHI</name>
<evidence type="ECO:0000256" key="1">
    <source>
        <dbReference type="SAM" id="MobiDB-lite"/>
    </source>
</evidence>
<evidence type="ECO:0000313" key="2">
    <source>
        <dbReference type="EMBL" id="SMD12723.1"/>
    </source>
</evidence>
<feature type="compositionally biased region" description="Basic and acidic residues" evidence="1">
    <location>
        <begin position="48"/>
        <end position="97"/>
    </location>
</feature>
<sequence>MFYPYIYIMSSNSLFRTLTAVMLFIWLPIGAFAGNNTAIFPTSNPDLYQDKREKKQEREKESKKPEVKEVPQSRRQEKPGEVKSDKRERPQENKRRN</sequence>
<dbReference type="AlphaFoldDB" id="A0A1W2ESN6"/>
<gene>
    <name evidence="2" type="ORF">SAMN04488101_11590</name>
</gene>
<evidence type="ECO:0000313" key="3">
    <source>
        <dbReference type="Proteomes" id="UP000192678"/>
    </source>
</evidence>
<dbReference type="EMBL" id="FWYB01000015">
    <property type="protein sequence ID" value="SMD12723.1"/>
    <property type="molecule type" value="Genomic_DNA"/>
</dbReference>
<proteinExistence type="predicted"/>
<protein>
    <submittedName>
        <fullName evidence="2">Uncharacterized protein</fullName>
    </submittedName>
</protein>
<keyword evidence="3" id="KW-1185">Reference proteome</keyword>
<accession>A0A1W2ESN6</accession>
<dbReference type="Proteomes" id="UP000192678">
    <property type="component" value="Unassembled WGS sequence"/>
</dbReference>